<keyword evidence="5" id="KW-1185">Reference proteome</keyword>
<dbReference type="SMART" id="SM00248">
    <property type="entry name" value="ANK"/>
    <property type="match status" value="12"/>
</dbReference>
<dbReference type="PANTHER" id="PTHR24126">
    <property type="entry name" value="ANKYRIN REPEAT, PH AND SEC7 DOMAIN CONTAINING PROTEIN SECG-RELATED"/>
    <property type="match status" value="1"/>
</dbReference>
<evidence type="ECO:0000313" key="4">
    <source>
        <dbReference type="EMBL" id="KAH7318059.1"/>
    </source>
</evidence>
<dbReference type="Gene3D" id="1.25.40.20">
    <property type="entry name" value="Ankyrin repeat-containing domain"/>
    <property type="match status" value="3"/>
</dbReference>
<gene>
    <name evidence="4" type="ORF">B0I35DRAFT_478596</name>
</gene>
<evidence type="ECO:0000256" key="1">
    <source>
        <dbReference type="ARBA" id="ARBA00022737"/>
    </source>
</evidence>
<keyword evidence="3" id="KW-0175">Coiled coil</keyword>
<feature type="coiled-coil region" evidence="3">
    <location>
        <begin position="1109"/>
        <end position="1148"/>
    </location>
</feature>
<proteinExistence type="predicted"/>
<accession>A0A8K0SQN9</accession>
<keyword evidence="2" id="KW-0040">ANK repeat</keyword>
<dbReference type="OrthoDB" id="194358at2759"/>
<comment type="caution">
    <text evidence="4">The sequence shown here is derived from an EMBL/GenBank/DDBJ whole genome shotgun (WGS) entry which is preliminary data.</text>
</comment>
<evidence type="ECO:0000256" key="3">
    <source>
        <dbReference type="SAM" id="Coils"/>
    </source>
</evidence>
<keyword evidence="1" id="KW-0677">Repeat</keyword>
<protein>
    <submittedName>
        <fullName evidence="4">Uncharacterized protein</fullName>
    </submittedName>
</protein>
<evidence type="ECO:0000256" key="2">
    <source>
        <dbReference type="ARBA" id="ARBA00023043"/>
    </source>
</evidence>
<name>A0A8K0SQN9_9HYPO</name>
<dbReference type="Proteomes" id="UP000813444">
    <property type="component" value="Unassembled WGS sequence"/>
</dbReference>
<dbReference type="InterPro" id="IPR002110">
    <property type="entry name" value="Ankyrin_rpt"/>
</dbReference>
<dbReference type="PANTHER" id="PTHR24126:SF14">
    <property type="entry name" value="ANK_REP_REGION DOMAIN-CONTAINING PROTEIN"/>
    <property type="match status" value="1"/>
</dbReference>
<dbReference type="SUPFAM" id="SSF48403">
    <property type="entry name" value="Ankyrin repeat"/>
    <property type="match status" value="2"/>
</dbReference>
<dbReference type="EMBL" id="JAGPNK010000007">
    <property type="protein sequence ID" value="KAH7318059.1"/>
    <property type="molecule type" value="Genomic_DNA"/>
</dbReference>
<reference evidence="4" key="1">
    <citation type="journal article" date="2021" name="Nat. Commun.">
        <title>Genetic determinants of endophytism in the Arabidopsis root mycobiome.</title>
        <authorList>
            <person name="Mesny F."/>
            <person name="Miyauchi S."/>
            <person name="Thiergart T."/>
            <person name="Pickel B."/>
            <person name="Atanasova L."/>
            <person name="Karlsson M."/>
            <person name="Huettel B."/>
            <person name="Barry K.W."/>
            <person name="Haridas S."/>
            <person name="Chen C."/>
            <person name="Bauer D."/>
            <person name="Andreopoulos W."/>
            <person name="Pangilinan J."/>
            <person name="LaButti K."/>
            <person name="Riley R."/>
            <person name="Lipzen A."/>
            <person name="Clum A."/>
            <person name="Drula E."/>
            <person name="Henrissat B."/>
            <person name="Kohler A."/>
            <person name="Grigoriev I.V."/>
            <person name="Martin F.M."/>
            <person name="Hacquard S."/>
        </authorList>
    </citation>
    <scope>NUCLEOTIDE SEQUENCE</scope>
    <source>
        <strain evidence="4">MPI-CAGE-CH-0235</strain>
    </source>
</reference>
<dbReference type="InterPro" id="IPR036770">
    <property type="entry name" value="Ankyrin_rpt-contain_sf"/>
</dbReference>
<dbReference type="Pfam" id="PF12796">
    <property type="entry name" value="Ank_2"/>
    <property type="match status" value="1"/>
</dbReference>
<sequence>MSPPLSPPLSESMKRRFSSLHSVSMLPSTDDQRRSHELMNQYRVESGKSRSGEYTIKDANPVLSKICRGQVAGCTPGMVQALLNQGADVNFERRKSTSLLKRFQEIDQDDVRNHILKDAMRNCSKDIVYVLAQSADPTSVSEALPAAVDSGDALKASIIMARGADASPLCDRFLATVDTGSIDMLEVLLRDTNGACQQCRDRGLMHAISQKDTRKACLLLSKRADPTYSNGAPIISSIQAGLEDVAVMAVSNAKGRLPVQFWDDALGHAYRQKLLNTLEACLVVGAKGPNTNTVLGAAVKTKDASLISLLLGYGADATSNNGAAIVAAVSTNNLKALQAFLQQRIPMHILVEAMKQTIRLKDLASAYVMVDMLLTVGVRGECISEVLTAVLDRKLMYGDEKRRSELARLLLLKGEADVNWNGGLPFTRAVASGYTEDVGLLVQFRPSIKTLEVSLKLANSIQDQSIRRRSIDLLLAAAPRGSESQLRLVAMAAAASEFNIDIVEYLAPFSQASQVIVMEGFTSAISGSKDWLSLPGLNVVKALLLRGAHGQNVNEAFCIAAGRCHREAFELLVPFISRECVERAFCSMVKATTEWQSDKNLWIVTSLLNMGCKGAHVNASLLTVLKSYVRRRASLDMVNTLLLDADVNYKEGEALKIAIQSADVALLENLAAQKLAKTSLSHAFATVILTPNEEHTVLSMIDVVMEASRASGETIDYDITVPLSRLSVIAACISVHPKSTTLVKKLISLGCNVNTKFLTSLYKDCEEASTVMSWAMANCRTVPIETVKILIEARADVDYTAPRSKTTALILAAQAQRADVVEALVEAKANPLTKDCFESTASFYASQSGNLTAVKALIRGKARPDDCSLHEAARNLHHEVVLELLKNKHNANFPSSRKEQCGRTALQELAYRCDDSEDMVRLEQTIEALMKYKADPLSRNAMSGKNSLFLAMENPKPLRVTRALLSKAMWSLVNDANNLYIVSNLETGTKWYYSPTMYLRKGCYQGDPKYVEGLQDLLLMNQCQDFYYPEYGPGDAGKYLPIDSVGAPKKIKDEDAARRKAELDHETAIRHMDEKAWKKVEIEDRRIDQKLEHSMRAHETDVINLSEKSQQQQDAIQRKNALVAAAQREAEEAKLRNLNISMVALQAEQKLKLDFREQQGKAKIGQQRMQNLLAQEAAAKKLVTQRSTQALAQEAAVNKLVVQRSAQALAQEAAAKKLAAQRSVQALRVEADKHQTRIRRKELNHQEAIHDWKMEEIRAKNARRS</sequence>
<organism evidence="4 5">
    <name type="scientific">Stachybotrys elegans</name>
    <dbReference type="NCBI Taxonomy" id="80388"/>
    <lineage>
        <taxon>Eukaryota</taxon>
        <taxon>Fungi</taxon>
        <taxon>Dikarya</taxon>
        <taxon>Ascomycota</taxon>
        <taxon>Pezizomycotina</taxon>
        <taxon>Sordariomycetes</taxon>
        <taxon>Hypocreomycetidae</taxon>
        <taxon>Hypocreales</taxon>
        <taxon>Stachybotryaceae</taxon>
        <taxon>Stachybotrys</taxon>
    </lineage>
</organism>
<dbReference type="AlphaFoldDB" id="A0A8K0SQN9"/>
<evidence type="ECO:0000313" key="5">
    <source>
        <dbReference type="Proteomes" id="UP000813444"/>
    </source>
</evidence>